<proteinExistence type="predicted"/>
<evidence type="ECO:0000313" key="3">
    <source>
        <dbReference type="Proteomes" id="UP001392437"/>
    </source>
</evidence>
<name>A0AAW0RCD3_9PEZI</name>
<dbReference type="Proteomes" id="UP001392437">
    <property type="component" value="Unassembled WGS sequence"/>
</dbReference>
<dbReference type="AlphaFoldDB" id="A0AAW0RCD3"/>
<evidence type="ECO:0000256" key="1">
    <source>
        <dbReference type="SAM" id="MobiDB-lite"/>
    </source>
</evidence>
<feature type="region of interest" description="Disordered" evidence="1">
    <location>
        <begin position="1"/>
        <end position="47"/>
    </location>
</feature>
<reference evidence="2 3" key="1">
    <citation type="submission" date="2023-01" db="EMBL/GenBank/DDBJ databases">
        <title>Analysis of 21 Apiospora genomes using comparative genomics revels a genus with tremendous synthesis potential of carbohydrate active enzymes and secondary metabolites.</title>
        <authorList>
            <person name="Sorensen T."/>
        </authorList>
    </citation>
    <scope>NUCLEOTIDE SEQUENCE [LARGE SCALE GENOMIC DNA]</scope>
    <source>
        <strain evidence="2 3">CBS 117206</strain>
    </source>
</reference>
<evidence type="ECO:0000313" key="2">
    <source>
        <dbReference type="EMBL" id="KAK8132580.1"/>
    </source>
</evidence>
<accession>A0AAW0RCD3</accession>
<comment type="caution">
    <text evidence="2">The sequence shown here is derived from an EMBL/GenBank/DDBJ whole genome shotgun (WGS) entry which is preliminary data.</text>
</comment>
<gene>
    <name evidence="2" type="ORF">PG999_000753</name>
</gene>
<feature type="region of interest" description="Disordered" evidence="1">
    <location>
        <begin position="243"/>
        <end position="280"/>
    </location>
</feature>
<keyword evidence="3" id="KW-1185">Reference proteome</keyword>
<dbReference type="EMBL" id="JAQQWP010000001">
    <property type="protein sequence ID" value="KAK8132580.1"/>
    <property type="molecule type" value="Genomic_DNA"/>
</dbReference>
<organism evidence="2 3">
    <name type="scientific">Apiospora kogelbergensis</name>
    <dbReference type="NCBI Taxonomy" id="1337665"/>
    <lineage>
        <taxon>Eukaryota</taxon>
        <taxon>Fungi</taxon>
        <taxon>Dikarya</taxon>
        <taxon>Ascomycota</taxon>
        <taxon>Pezizomycotina</taxon>
        <taxon>Sordariomycetes</taxon>
        <taxon>Xylariomycetidae</taxon>
        <taxon>Amphisphaeriales</taxon>
        <taxon>Apiosporaceae</taxon>
        <taxon>Apiospora</taxon>
    </lineage>
</organism>
<sequence length="303" mass="34326">MPAYVPPHRRQAPGGGGVAVASAARPSTHGEAGGPAGPGLRSGRAEPSKAYHYPDLVRYFWPDKEEAVTGGHESMFHDSTSRPGQLAYVTLYTDINPRWEEDQVLYARSNLELLPDYTFQLEGEAEYLPNPMYSIYKPARTPPLIYQPRTLHEPIAVFEVTASEEYTFAGWYSVKEVCVLAPHSFELTFMMQEKWDAINFKEAAKDTVSPSGWIKTLSDQWAIVKFKKLPPLLAPAAPEIEKESKGEAEMLNDLRQEDQMGGDKEQCTSEKKKNQKGKMRSLEYDEYDEYDEDVQSVYWIPVY</sequence>
<feature type="compositionally biased region" description="Basic and acidic residues" evidence="1">
    <location>
        <begin position="243"/>
        <end position="272"/>
    </location>
</feature>
<protein>
    <submittedName>
        <fullName evidence="2">Uncharacterized protein</fullName>
    </submittedName>
</protein>